<keyword evidence="1" id="KW-1133">Transmembrane helix</keyword>
<reference evidence="2 3" key="1">
    <citation type="submission" date="2017-09" db="EMBL/GenBank/DDBJ databases">
        <title>Biocontrol bacteria screening and application from spent mushroom substrate.</title>
        <authorList>
            <person name="Sun X."/>
        </authorList>
    </citation>
    <scope>NUCLEOTIDE SEQUENCE [LARGE SCALE GENOMIC DNA]</scope>
    <source>
        <strain evidence="2 3">100374</strain>
    </source>
</reference>
<dbReference type="AlphaFoldDB" id="A0A2G6Q8P0"/>
<keyword evidence="1" id="KW-0812">Transmembrane</keyword>
<proteinExistence type="predicted"/>
<protein>
    <submittedName>
        <fullName evidence="2">Uncharacterized protein</fullName>
    </submittedName>
</protein>
<dbReference type="RefSeq" id="WP_099686031.1">
    <property type="nucleotide sequence ID" value="NZ_NWUW01000026.1"/>
</dbReference>
<organism evidence="2 3">
    <name type="scientific">Bacillus fungorum</name>
    <dbReference type="NCBI Taxonomy" id="2039284"/>
    <lineage>
        <taxon>Bacteria</taxon>
        <taxon>Bacillati</taxon>
        <taxon>Bacillota</taxon>
        <taxon>Bacilli</taxon>
        <taxon>Bacillales</taxon>
        <taxon>Bacillaceae</taxon>
        <taxon>Bacillus</taxon>
    </lineage>
</organism>
<sequence length="66" mass="7228">MKFKNEMVSKLDGIIAIFVGVLVTSGAVAFLCRVVTLETIEKICGVTFSLSVIIIVLLMFYGDKKN</sequence>
<evidence type="ECO:0000256" key="1">
    <source>
        <dbReference type="SAM" id="Phobius"/>
    </source>
</evidence>
<dbReference type="Proteomes" id="UP000228484">
    <property type="component" value="Unassembled WGS sequence"/>
</dbReference>
<accession>A0A2G6Q8P0</accession>
<name>A0A2G6Q8P0_9BACI</name>
<dbReference type="EMBL" id="NWUW01000026">
    <property type="protein sequence ID" value="PIE92799.1"/>
    <property type="molecule type" value="Genomic_DNA"/>
</dbReference>
<keyword evidence="3" id="KW-1185">Reference proteome</keyword>
<comment type="caution">
    <text evidence="2">The sequence shown here is derived from an EMBL/GenBank/DDBJ whole genome shotgun (WGS) entry which is preliminary data.</text>
</comment>
<evidence type="ECO:0000313" key="3">
    <source>
        <dbReference type="Proteomes" id="UP000228484"/>
    </source>
</evidence>
<feature type="transmembrane region" description="Helical" evidence="1">
    <location>
        <begin position="43"/>
        <end position="62"/>
    </location>
</feature>
<feature type="transmembrane region" description="Helical" evidence="1">
    <location>
        <begin position="14"/>
        <end position="36"/>
    </location>
</feature>
<gene>
    <name evidence="2" type="ORF">CO726_24855</name>
</gene>
<evidence type="ECO:0000313" key="2">
    <source>
        <dbReference type="EMBL" id="PIE92799.1"/>
    </source>
</evidence>
<keyword evidence="1" id="KW-0472">Membrane</keyword>